<accession>A0ABS4UJD7</accession>
<protein>
    <submittedName>
        <fullName evidence="5">AraC-like DNA-binding protein</fullName>
    </submittedName>
</protein>
<dbReference type="PRINTS" id="PR00032">
    <property type="entry name" value="HTHARAC"/>
</dbReference>
<dbReference type="RefSeq" id="WP_209694617.1">
    <property type="nucleotide sequence ID" value="NZ_BAAAVU010000013.1"/>
</dbReference>
<dbReference type="PROSITE" id="PS00041">
    <property type="entry name" value="HTH_ARAC_FAMILY_1"/>
    <property type="match status" value="1"/>
</dbReference>
<dbReference type="Pfam" id="PF06719">
    <property type="entry name" value="AraC_N"/>
    <property type="match status" value="1"/>
</dbReference>
<proteinExistence type="predicted"/>
<keyword evidence="1" id="KW-0805">Transcription regulation</keyword>
<dbReference type="PROSITE" id="PS01124">
    <property type="entry name" value="HTH_ARAC_FAMILY_2"/>
    <property type="match status" value="1"/>
</dbReference>
<dbReference type="PANTHER" id="PTHR43436:SF1">
    <property type="entry name" value="TRANSCRIPTIONAL REGULATORY PROTEIN"/>
    <property type="match status" value="1"/>
</dbReference>
<dbReference type="InterPro" id="IPR018060">
    <property type="entry name" value="HTH_AraC"/>
</dbReference>
<evidence type="ECO:0000259" key="4">
    <source>
        <dbReference type="PROSITE" id="PS01124"/>
    </source>
</evidence>
<comment type="caution">
    <text evidence="5">The sequence shown here is derived from an EMBL/GenBank/DDBJ whole genome shotgun (WGS) entry which is preliminary data.</text>
</comment>
<dbReference type="SMART" id="SM00342">
    <property type="entry name" value="HTH_ARAC"/>
    <property type="match status" value="1"/>
</dbReference>
<gene>
    <name evidence="5" type="ORF">JOF29_002841</name>
</gene>
<sequence>MNLTSQMEQLLTTGDLIAELAARAPKIGGNDGGWPGLTIYRFHEPTEPSWEEIQSLSIGIVAQGRKAVIAEGNTYIYDPFNYLVLSSHLHFQAQILEASPRRPFLSFVLQVDPGLVKKVSTDMIDRRTAVGFPPVKTSPASEKCMVSALDPELMSVVIRFLQSLDSGADRRVLTPIYLQEIVYRVLQREQFARMLYIAAKQAGGNPVSAAVTYIREHYTEPVTVNDMAERVNLSCSSFSHLFREVTGRSPYQFLKEIRLDRARALLLEGRLSVTDVSRAVGYSSASHFIKEFRTRFGTTPRAYVDAQALGMQMVALRSEAH</sequence>
<keyword evidence="6" id="KW-1185">Reference proteome</keyword>
<dbReference type="InterPro" id="IPR020449">
    <property type="entry name" value="Tscrpt_reg_AraC-type_HTH"/>
</dbReference>
<evidence type="ECO:0000313" key="5">
    <source>
        <dbReference type="EMBL" id="MBP2351758.1"/>
    </source>
</evidence>
<reference evidence="5 6" key="1">
    <citation type="submission" date="2021-03" db="EMBL/GenBank/DDBJ databases">
        <title>Sequencing the genomes of 1000 actinobacteria strains.</title>
        <authorList>
            <person name="Klenk H.-P."/>
        </authorList>
    </citation>
    <scope>NUCLEOTIDE SEQUENCE [LARGE SCALE GENOMIC DNA]</scope>
    <source>
        <strain evidence="5 6">DSM 18824</strain>
    </source>
</reference>
<dbReference type="Gene3D" id="1.10.10.60">
    <property type="entry name" value="Homeodomain-like"/>
    <property type="match status" value="2"/>
</dbReference>
<keyword evidence="2" id="KW-0238">DNA-binding</keyword>
<evidence type="ECO:0000256" key="2">
    <source>
        <dbReference type="ARBA" id="ARBA00023125"/>
    </source>
</evidence>
<keyword evidence="3" id="KW-0804">Transcription</keyword>
<dbReference type="SUPFAM" id="SSF46689">
    <property type="entry name" value="Homeodomain-like"/>
    <property type="match status" value="2"/>
</dbReference>
<dbReference type="InterPro" id="IPR018062">
    <property type="entry name" value="HTH_AraC-typ_CS"/>
</dbReference>
<dbReference type="Proteomes" id="UP000755585">
    <property type="component" value="Unassembled WGS sequence"/>
</dbReference>
<organism evidence="5 6">
    <name type="scientific">Kribbella aluminosa</name>
    <dbReference type="NCBI Taxonomy" id="416017"/>
    <lineage>
        <taxon>Bacteria</taxon>
        <taxon>Bacillati</taxon>
        <taxon>Actinomycetota</taxon>
        <taxon>Actinomycetes</taxon>
        <taxon>Propionibacteriales</taxon>
        <taxon>Kribbellaceae</taxon>
        <taxon>Kribbella</taxon>
    </lineage>
</organism>
<name>A0ABS4UJD7_9ACTN</name>
<evidence type="ECO:0000313" key="6">
    <source>
        <dbReference type="Proteomes" id="UP000755585"/>
    </source>
</evidence>
<evidence type="ECO:0000256" key="3">
    <source>
        <dbReference type="ARBA" id="ARBA00023163"/>
    </source>
</evidence>
<evidence type="ECO:0000256" key="1">
    <source>
        <dbReference type="ARBA" id="ARBA00023015"/>
    </source>
</evidence>
<dbReference type="InterPro" id="IPR009057">
    <property type="entry name" value="Homeodomain-like_sf"/>
</dbReference>
<dbReference type="EMBL" id="JAGINT010000001">
    <property type="protein sequence ID" value="MBP2351758.1"/>
    <property type="molecule type" value="Genomic_DNA"/>
</dbReference>
<dbReference type="Pfam" id="PF12833">
    <property type="entry name" value="HTH_18"/>
    <property type="match status" value="1"/>
</dbReference>
<feature type="domain" description="HTH araC/xylS-type" evidence="4">
    <location>
        <begin position="208"/>
        <end position="306"/>
    </location>
</feature>
<dbReference type="InterPro" id="IPR009594">
    <property type="entry name" value="Tscrpt_reg_HTH_AraC_N"/>
</dbReference>
<dbReference type="PANTHER" id="PTHR43436">
    <property type="entry name" value="ARAC-FAMILY TRANSCRIPTIONAL REGULATOR"/>
    <property type="match status" value="1"/>
</dbReference>